<protein>
    <recommendedName>
        <fullName evidence="1">Nascent polypeptide-associated complex subunit alpha-like UBA domain-containing protein</fullName>
    </recommendedName>
</protein>
<sequence length="91" mass="9918">MAGRVNGRPEPEVIAQFQDGLSYSKGKLEQALTAVLANKPQPTKDVAKCKKEDVDIIVDEFEIPRARAEKILAAHDGNVEAALYALVERTA</sequence>
<name>A0A0C3MKU9_9AGAM</name>
<dbReference type="STRING" id="1051891.A0A0C3MKU9"/>
<dbReference type="InterPro" id="IPR038922">
    <property type="entry name" value="HYPK_UBA"/>
</dbReference>
<feature type="domain" description="Nascent polypeptide-associated complex subunit alpha-like UBA" evidence="1">
    <location>
        <begin position="50"/>
        <end position="87"/>
    </location>
</feature>
<dbReference type="EMBL" id="KN822943">
    <property type="protein sequence ID" value="KIO34322.1"/>
    <property type="molecule type" value="Genomic_DNA"/>
</dbReference>
<dbReference type="CDD" id="cd14361">
    <property type="entry name" value="UBA_HYPK"/>
    <property type="match status" value="1"/>
</dbReference>
<organism evidence="2 3">
    <name type="scientific">Tulasnella calospora MUT 4182</name>
    <dbReference type="NCBI Taxonomy" id="1051891"/>
    <lineage>
        <taxon>Eukaryota</taxon>
        <taxon>Fungi</taxon>
        <taxon>Dikarya</taxon>
        <taxon>Basidiomycota</taxon>
        <taxon>Agaricomycotina</taxon>
        <taxon>Agaricomycetes</taxon>
        <taxon>Cantharellales</taxon>
        <taxon>Tulasnellaceae</taxon>
        <taxon>Tulasnella</taxon>
    </lineage>
</organism>
<accession>A0A0C3MKU9</accession>
<dbReference type="Pfam" id="PF19026">
    <property type="entry name" value="UBA_HYPK"/>
    <property type="match status" value="1"/>
</dbReference>
<dbReference type="InterPro" id="IPR044034">
    <property type="entry name" value="NAC-like_UBA"/>
</dbReference>
<evidence type="ECO:0000313" key="2">
    <source>
        <dbReference type="EMBL" id="KIO34322.1"/>
    </source>
</evidence>
<dbReference type="AlphaFoldDB" id="A0A0C3MKU9"/>
<reference evidence="2 3" key="1">
    <citation type="submission" date="2014-04" db="EMBL/GenBank/DDBJ databases">
        <authorList>
            <consortium name="DOE Joint Genome Institute"/>
            <person name="Kuo A."/>
            <person name="Girlanda M."/>
            <person name="Perotto S."/>
            <person name="Kohler A."/>
            <person name="Nagy L.G."/>
            <person name="Floudas D."/>
            <person name="Copeland A."/>
            <person name="Barry K.W."/>
            <person name="Cichocki N."/>
            <person name="Veneault-Fourrey C."/>
            <person name="LaButti K."/>
            <person name="Lindquist E.A."/>
            <person name="Lipzen A."/>
            <person name="Lundell T."/>
            <person name="Morin E."/>
            <person name="Murat C."/>
            <person name="Sun H."/>
            <person name="Tunlid A."/>
            <person name="Henrissat B."/>
            <person name="Grigoriev I.V."/>
            <person name="Hibbett D.S."/>
            <person name="Martin F."/>
            <person name="Nordberg H.P."/>
            <person name="Cantor M.N."/>
            <person name="Hua S.X."/>
        </authorList>
    </citation>
    <scope>NUCLEOTIDE SEQUENCE [LARGE SCALE GENOMIC DNA]</scope>
    <source>
        <strain evidence="2 3">MUT 4182</strain>
    </source>
</reference>
<evidence type="ECO:0000259" key="1">
    <source>
        <dbReference type="Pfam" id="PF19026"/>
    </source>
</evidence>
<reference evidence="3" key="2">
    <citation type="submission" date="2015-01" db="EMBL/GenBank/DDBJ databases">
        <title>Evolutionary Origins and Diversification of the Mycorrhizal Mutualists.</title>
        <authorList>
            <consortium name="DOE Joint Genome Institute"/>
            <consortium name="Mycorrhizal Genomics Consortium"/>
            <person name="Kohler A."/>
            <person name="Kuo A."/>
            <person name="Nagy L.G."/>
            <person name="Floudas D."/>
            <person name="Copeland A."/>
            <person name="Barry K.W."/>
            <person name="Cichocki N."/>
            <person name="Veneault-Fourrey C."/>
            <person name="LaButti K."/>
            <person name="Lindquist E.A."/>
            <person name="Lipzen A."/>
            <person name="Lundell T."/>
            <person name="Morin E."/>
            <person name="Murat C."/>
            <person name="Riley R."/>
            <person name="Ohm R."/>
            <person name="Sun H."/>
            <person name="Tunlid A."/>
            <person name="Henrissat B."/>
            <person name="Grigoriev I.V."/>
            <person name="Hibbett D.S."/>
            <person name="Martin F."/>
        </authorList>
    </citation>
    <scope>NUCLEOTIDE SEQUENCE [LARGE SCALE GENOMIC DNA]</scope>
    <source>
        <strain evidence="3">MUT 4182</strain>
    </source>
</reference>
<keyword evidence="3" id="KW-1185">Reference proteome</keyword>
<dbReference type="HOGENOM" id="CLU_175758_0_0_1"/>
<proteinExistence type="predicted"/>
<dbReference type="OrthoDB" id="285219at2759"/>
<gene>
    <name evidence="2" type="ORF">M407DRAFT_240649</name>
</gene>
<dbReference type="Proteomes" id="UP000054248">
    <property type="component" value="Unassembled WGS sequence"/>
</dbReference>
<evidence type="ECO:0000313" key="3">
    <source>
        <dbReference type="Proteomes" id="UP000054248"/>
    </source>
</evidence>